<keyword evidence="7" id="KW-0288">FMN</keyword>
<dbReference type="SUPFAM" id="SSF51395">
    <property type="entry name" value="FMN-linked oxidoreductases"/>
    <property type="match status" value="1"/>
</dbReference>
<dbReference type="InterPro" id="IPR000262">
    <property type="entry name" value="FMN-dep_DH"/>
</dbReference>
<feature type="binding site" evidence="7">
    <location>
        <position position="140"/>
    </location>
    <ligand>
        <name>FMN</name>
        <dbReference type="ChEBI" id="CHEBI:58210"/>
    </ligand>
</feature>
<dbReference type="GO" id="GO:0005737">
    <property type="term" value="C:cytoplasm"/>
    <property type="evidence" value="ECO:0007669"/>
    <property type="project" value="UniProtKB-ARBA"/>
</dbReference>
<keyword evidence="10" id="KW-1185">Reference proteome</keyword>
<evidence type="ECO:0000256" key="5">
    <source>
        <dbReference type="ARBA" id="ARBA00083297"/>
    </source>
</evidence>
<sequence length="374" mass="41021">MANRGRTLDTQVFCINDLKEQASKKLPKMYREYFNEGAMDMITENSLRENEKAYDRYRIRPRVLRNISQIDTSTTIFGTNVSFPLGFSPAAMHKLAHPDGEVGTSRAAAAANIPMGLSAYSTDSLEDVISQGTGNPYAMQVSIMKEREITTRVLQRAEAAGYKAIFMTTDAPILGRRLNEFRNCFSPPKGTGFPNVFPGIENVNLEESGDAMAYEDSVEWEEAVTFMRSKTNLPIWAKGVQTGEDVALAIRHGLDGVIVSNHGGRQLDSVPAALDSLRECAPVAKGRIPIAVDSGIRRGTDIFKALALGADFCFTGRIPIWGLAYNGTSGVKLALDLLLDEFKTCMGLAGCRSVKEINRGHLSLLETNWVLSKL</sequence>
<dbReference type="PROSITE" id="PS00557">
    <property type="entry name" value="FMN_HYDROXY_ACID_DH_1"/>
    <property type="match status" value="1"/>
</dbReference>
<feature type="binding site" evidence="7">
    <location>
        <position position="262"/>
    </location>
    <ligand>
        <name>glyoxylate</name>
        <dbReference type="ChEBI" id="CHEBI:36655"/>
    </ligand>
</feature>
<proteinExistence type="inferred from homology"/>
<accession>A0A6A6NT83</accession>
<evidence type="ECO:0000256" key="3">
    <source>
        <dbReference type="ARBA" id="ARBA00024042"/>
    </source>
</evidence>
<feature type="binding site" evidence="7">
    <location>
        <begin position="293"/>
        <end position="297"/>
    </location>
    <ligand>
        <name>FMN</name>
        <dbReference type="ChEBI" id="CHEBI:58210"/>
    </ligand>
</feature>
<feature type="binding site" evidence="7">
    <location>
        <position position="33"/>
    </location>
    <ligand>
        <name>glyoxylate</name>
        <dbReference type="ChEBI" id="CHEBI:36655"/>
    </ligand>
</feature>
<feature type="binding site" evidence="7">
    <location>
        <position position="238"/>
    </location>
    <ligand>
        <name>FMN</name>
        <dbReference type="ChEBI" id="CHEBI:58210"/>
    </ligand>
</feature>
<dbReference type="InterPro" id="IPR012133">
    <property type="entry name" value="Alpha-hydoxy_acid_DH_FMN"/>
</dbReference>
<organism evidence="9 10">
    <name type="scientific">Lineolata rhizophorae</name>
    <dbReference type="NCBI Taxonomy" id="578093"/>
    <lineage>
        <taxon>Eukaryota</taxon>
        <taxon>Fungi</taxon>
        <taxon>Dikarya</taxon>
        <taxon>Ascomycota</taxon>
        <taxon>Pezizomycotina</taxon>
        <taxon>Dothideomycetes</taxon>
        <taxon>Dothideomycetes incertae sedis</taxon>
        <taxon>Lineolatales</taxon>
        <taxon>Lineolataceae</taxon>
        <taxon>Lineolata</taxon>
    </lineage>
</organism>
<comment type="similarity">
    <text evidence="3">Belongs to the FMN-dependent alpha-hydroxy acid dehydrogenase family.</text>
</comment>
<dbReference type="GO" id="GO:0010181">
    <property type="term" value="F:FMN binding"/>
    <property type="evidence" value="ECO:0007669"/>
    <property type="project" value="InterPro"/>
</dbReference>
<dbReference type="Pfam" id="PF01070">
    <property type="entry name" value="FMN_dh"/>
    <property type="match status" value="1"/>
</dbReference>
<evidence type="ECO:0000313" key="10">
    <source>
        <dbReference type="Proteomes" id="UP000799766"/>
    </source>
</evidence>
<evidence type="ECO:0000259" key="8">
    <source>
        <dbReference type="PROSITE" id="PS51349"/>
    </source>
</evidence>
<feature type="binding site" evidence="7">
    <location>
        <begin position="89"/>
        <end position="91"/>
    </location>
    <ligand>
        <name>FMN</name>
        <dbReference type="ChEBI" id="CHEBI:58210"/>
    </ligand>
</feature>
<feature type="binding site" evidence="7">
    <location>
        <begin position="316"/>
        <end position="317"/>
    </location>
    <ligand>
        <name>FMN</name>
        <dbReference type="ChEBI" id="CHEBI:58210"/>
    </ligand>
</feature>
<evidence type="ECO:0000256" key="2">
    <source>
        <dbReference type="ARBA" id="ARBA00023002"/>
    </source>
</evidence>
<protein>
    <recommendedName>
        <fullName evidence="4">Oxidase FUB9</fullName>
    </recommendedName>
    <alternativeName>
        <fullName evidence="5">Fusaric acid biosynthesis protein 9</fullName>
    </alternativeName>
</protein>
<feature type="binding site" evidence="7">
    <location>
        <position position="177"/>
    </location>
    <ligand>
        <name>glyoxylate</name>
        <dbReference type="ChEBI" id="CHEBI:36655"/>
    </ligand>
</feature>
<feature type="binding site" evidence="7">
    <location>
        <position position="168"/>
    </location>
    <ligand>
        <name>FMN</name>
        <dbReference type="ChEBI" id="CHEBI:58210"/>
    </ligand>
</feature>
<comment type="cofactor">
    <cofactor evidence="1">
        <name>FMN</name>
        <dbReference type="ChEBI" id="CHEBI:58210"/>
    </cofactor>
</comment>
<dbReference type="PROSITE" id="PS51349">
    <property type="entry name" value="FMN_HYDROXY_ACID_DH_2"/>
    <property type="match status" value="1"/>
</dbReference>
<dbReference type="InterPro" id="IPR008259">
    <property type="entry name" value="FMN_hydac_DH_AS"/>
</dbReference>
<dbReference type="GO" id="GO:0016491">
    <property type="term" value="F:oxidoreductase activity"/>
    <property type="evidence" value="ECO:0007669"/>
    <property type="project" value="UniProtKB-KW"/>
</dbReference>
<dbReference type="FunFam" id="3.20.20.70:FF:000056">
    <property type="entry name" value="hydroxyacid oxidase 2"/>
    <property type="match status" value="1"/>
</dbReference>
<evidence type="ECO:0000256" key="6">
    <source>
        <dbReference type="PIRSR" id="PIRSR000138-1"/>
    </source>
</evidence>
<evidence type="ECO:0000313" key="9">
    <source>
        <dbReference type="EMBL" id="KAF2454473.1"/>
    </source>
</evidence>
<keyword evidence="2" id="KW-0560">Oxidoreductase</keyword>
<dbReference type="AlphaFoldDB" id="A0A6A6NT83"/>
<evidence type="ECO:0000256" key="4">
    <source>
        <dbReference type="ARBA" id="ARBA00073420"/>
    </source>
</evidence>
<feature type="active site" description="Proton acceptor" evidence="6">
    <location>
        <position position="262"/>
    </location>
</feature>
<evidence type="ECO:0000256" key="7">
    <source>
        <dbReference type="PIRSR" id="PIRSR000138-2"/>
    </source>
</evidence>
<dbReference type="InterPro" id="IPR013785">
    <property type="entry name" value="Aldolase_TIM"/>
</dbReference>
<feature type="binding site" evidence="7">
    <location>
        <position position="118"/>
    </location>
    <ligand>
        <name>FMN</name>
        <dbReference type="ChEBI" id="CHEBI:58210"/>
    </ligand>
</feature>
<keyword evidence="7" id="KW-0285">Flavoprotein</keyword>
<dbReference type="OrthoDB" id="1925334at2759"/>
<name>A0A6A6NT83_9PEZI</name>
<dbReference type="PIRSF" id="PIRSF000138">
    <property type="entry name" value="Al-hdrx_acd_dh"/>
    <property type="match status" value="1"/>
</dbReference>
<dbReference type="Proteomes" id="UP000799766">
    <property type="component" value="Unassembled WGS sequence"/>
</dbReference>
<dbReference type="PANTHER" id="PTHR10578">
    <property type="entry name" value="S -2-HYDROXY-ACID OXIDASE-RELATED"/>
    <property type="match status" value="1"/>
</dbReference>
<dbReference type="Gene3D" id="3.20.20.70">
    <property type="entry name" value="Aldolase class I"/>
    <property type="match status" value="1"/>
</dbReference>
<feature type="binding site" evidence="7">
    <location>
        <position position="260"/>
    </location>
    <ligand>
        <name>glyoxylate</name>
        <dbReference type="ChEBI" id="CHEBI:36655"/>
    </ligand>
</feature>
<dbReference type="PANTHER" id="PTHR10578:SF149">
    <property type="entry name" value="2-HYDROXYACID OXIDASE 2"/>
    <property type="match status" value="1"/>
</dbReference>
<dbReference type="CDD" id="cd02809">
    <property type="entry name" value="alpha_hydroxyacid_oxid_FMN"/>
    <property type="match status" value="1"/>
</dbReference>
<feature type="domain" description="FMN hydroxy acid dehydrogenase" evidence="8">
    <location>
        <begin position="7"/>
        <end position="367"/>
    </location>
</feature>
<feature type="binding site" evidence="7">
    <location>
        <position position="265"/>
    </location>
    <ligand>
        <name>glyoxylate</name>
        <dbReference type="ChEBI" id="CHEBI:36655"/>
    </ligand>
</feature>
<dbReference type="EMBL" id="MU001691">
    <property type="protein sequence ID" value="KAF2454473.1"/>
    <property type="molecule type" value="Genomic_DNA"/>
</dbReference>
<dbReference type="InterPro" id="IPR037396">
    <property type="entry name" value="FMN_HAD"/>
</dbReference>
<gene>
    <name evidence="9" type="ORF">BDY21DRAFT_399802</name>
</gene>
<evidence type="ECO:0000256" key="1">
    <source>
        <dbReference type="ARBA" id="ARBA00001917"/>
    </source>
</evidence>
<reference evidence="9" key="1">
    <citation type="journal article" date="2020" name="Stud. Mycol.">
        <title>101 Dothideomycetes genomes: a test case for predicting lifestyles and emergence of pathogens.</title>
        <authorList>
            <person name="Haridas S."/>
            <person name="Albert R."/>
            <person name="Binder M."/>
            <person name="Bloem J."/>
            <person name="Labutti K."/>
            <person name="Salamov A."/>
            <person name="Andreopoulos B."/>
            <person name="Baker S."/>
            <person name="Barry K."/>
            <person name="Bills G."/>
            <person name="Bluhm B."/>
            <person name="Cannon C."/>
            <person name="Castanera R."/>
            <person name="Culley D."/>
            <person name="Daum C."/>
            <person name="Ezra D."/>
            <person name="Gonzalez J."/>
            <person name="Henrissat B."/>
            <person name="Kuo A."/>
            <person name="Liang C."/>
            <person name="Lipzen A."/>
            <person name="Lutzoni F."/>
            <person name="Magnuson J."/>
            <person name="Mondo S."/>
            <person name="Nolan M."/>
            <person name="Ohm R."/>
            <person name="Pangilinan J."/>
            <person name="Park H.-J."/>
            <person name="Ramirez L."/>
            <person name="Alfaro M."/>
            <person name="Sun H."/>
            <person name="Tritt A."/>
            <person name="Yoshinaga Y."/>
            <person name="Zwiers L.-H."/>
            <person name="Turgeon B."/>
            <person name="Goodwin S."/>
            <person name="Spatafora J."/>
            <person name="Crous P."/>
            <person name="Grigoriev I."/>
        </authorList>
    </citation>
    <scope>NUCLEOTIDE SEQUENCE</scope>
    <source>
        <strain evidence="9">ATCC 16933</strain>
    </source>
</reference>